<evidence type="ECO:0000313" key="1">
    <source>
        <dbReference type="EMBL" id="CAI9607068.1"/>
    </source>
</evidence>
<dbReference type="InterPro" id="IPR000151">
    <property type="entry name" value="Ciliary_neurotrophic_fac_CNTF"/>
</dbReference>
<feature type="non-terminal residue" evidence="1">
    <location>
        <position position="1"/>
    </location>
</feature>
<proteinExistence type="predicted"/>
<keyword evidence="2" id="KW-1185">Reference proteome</keyword>
<name>A0ABN9GHR2_9NEOB</name>
<protein>
    <submittedName>
        <fullName evidence="1">Uncharacterized protein</fullName>
    </submittedName>
</protein>
<dbReference type="Gene3D" id="1.20.1250.10">
    <property type="match status" value="1"/>
</dbReference>
<gene>
    <name evidence="1" type="ORF">SPARVUS_LOCUS13877037</name>
</gene>
<dbReference type="EMBL" id="CATNWA010018386">
    <property type="protein sequence ID" value="CAI9607068.1"/>
    <property type="molecule type" value="Genomic_DNA"/>
</dbReference>
<evidence type="ECO:0000313" key="2">
    <source>
        <dbReference type="Proteomes" id="UP001162483"/>
    </source>
</evidence>
<sequence length="183" mass="20212">AVDSLAGLLSLPQEPDGKDAERQSLFLVSLARSDAENLVHDYLSQQGPPFSDNANPPTLKMDDIPVLDRTKLPLSPWKRLSMSLSSFLSFRGWFASVLDWQKSLNPNSRKLLKSLEISRNNSLAISSNLGTLLGQNDLPAPSSPTVSTTYKQKVAGYMVCKNYYDWLVQAEKDLIILVAESSV</sequence>
<dbReference type="InterPro" id="IPR009079">
    <property type="entry name" value="4_helix_cytokine-like_core"/>
</dbReference>
<dbReference type="SUPFAM" id="SSF47266">
    <property type="entry name" value="4-helical cytokines"/>
    <property type="match status" value="1"/>
</dbReference>
<reference evidence="1" key="1">
    <citation type="submission" date="2023-05" db="EMBL/GenBank/DDBJ databases">
        <authorList>
            <person name="Stuckert A."/>
        </authorList>
    </citation>
    <scope>NUCLEOTIDE SEQUENCE</scope>
</reference>
<dbReference type="Proteomes" id="UP001162483">
    <property type="component" value="Unassembled WGS sequence"/>
</dbReference>
<organism evidence="1 2">
    <name type="scientific">Staurois parvus</name>
    <dbReference type="NCBI Taxonomy" id="386267"/>
    <lineage>
        <taxon>Eukaryota</taxon>
        <taxon>Metazoa</taxon>
        <taxon>Chordata</taxon>
        <taxon>Craniata</taxon>
        <taxon>Vertebrata</taxon>
        <taxon>Euteleostomi</taxon>
        <taxon>Amphibia</taxon>
        <taxon>Batrachia</taxon>
        <taxon>Anura</taxon>
        <taxon>Neobatrachia</taxon>
        <taxon>Ranoidea</taxon>
        <taxon>Ranidae</taxon>
        <taxon>Staurois</taxon>
    </lineage>
</organism>
<comment type="caution">
    <text evidence="1">The sequence shown here is derived from an EMBL/GenBank/DDBJ whole genome shotgun (WGS) entry which is preliminary data.</text>
</comment>
<dbReference type="Pfam" id="PF01110">
    <property type="entry name" value="CNTF"/>
    <property type="match status" value="1"/>
</dbReference>
<accession>A0ABN9GHR2</accession>